<dbReference type="PANTHER" id="PTHR35585">
    <property type="entry name" value="HHE DOMAIN PROTEIN (AFU_ORTHOLOGUE AFUA_4G00730)"/>
    <property type="match status" value="1"/>
</dbReference>
<dbReference type="CDD" id="cd12108">
    <property type="entry name" value="Hr-like"/>
    <property type="match status" value="1"/>
</dbReference>
<keyword evidence="4" id="KW-1185">Reference proteome</keyword>
<evidence type="ECO:0000256" key="1">
    <source>
        <dbReference type="SAM" id="MobiDB-lite"/>
    </source>
</evidence>
<dbReference type="EMBL" id="JBHTJA010000151">
    <property type="protein sequence ID" value="MFD0905623.1"/>
    <property type="molecule type" value="Genomic_DNA"/>
</dbReference>
<name>A0ABW3F3B5_9ACTN</name>
<dbReference type="RefSeq" id="WP_378306720.1">
    <property type="nucleotide sequence ID" value="NZ_JBHTJA010000151.1"/>
</dbReference>
<accession>A0ABW3F3B5</accession>
<organism evidence="3 4">
    <name type="scientific">Actinomadura sediminis</name>
    <dbReference type="NCBI Taxonomy" id="1038904"/>
    <lineage>
        <taxon>Bacteria</taxon>
        <taxon>Bacillati</taxon>
        <taxon>Actinomycetota</taxon>
        <taxon>Actinomycetes</taxon>
        <taxon>Streptosporangiales</taxon>
        <taxon>Thermomonosporaceae</taxon>
        <taxon>Actinomadura</taxon>
    </lineage>
</organism>
<dbReference type="Pfam" id="PF01814">
    <property type="entry name" value="Hemerythrin"/>
    <property type="match status" value="1"/>
</dbReference>
<evidence type="ECO:0000313" key="4">
    <source>
        <dbReference type="Proteomes" id="UP001596972"/>
    </source>
</evidence>
<sequence length="186" mass="20925">MAEDRRDVIEVLKHDHREVEEMFDELTAESGAERRRRILDDVTIELVRHSVAEEMYLYPWVRKHVPGGEQIAEKEIGEHAEVERLLKELESVDTTEAAFTGTVRRLIDDVAAHIRHEETTLFPALAEHTGADELYTLGDQVQAAKRTAPTRPHPAAPQTPPLNKLLAPGTGLVDRVRDHLSGRGGH</sequence>
<gene>
    <name evidence="3" type="ORF">ACFQ11_34985</name>
</gene>
<dbReference type="Proteomes" id="UP001596972">
    <property type="component" value="Unassembled WGS sequence"/>
</dbReference>
<dbReference type="PANTHER" id="PTHR35585:SF1">
    <property type="entry name" value="HHE DOMAIN PROTEIN (AFU_ORTHOLOGUE AFUA_4G00730)"/>
    <property type="match status" value="1"/>
</dbReference>
<dbReference type="InterPro" id="IPR012312">
    <property type="entry name" value="Hemerythrin-like"/>
</dbReference>
<dbReference type="Gene3D" id="1.20.120.520">
    <property type="entry name" value="nmb1532 protein domain like"/>
    <property type="match status" value="1"/>
</dbReference>
<evidence type="ECO:0000259" key="2">
    <source>
        <dbReference type="Pfam" id="PF01814"/>
    </source>
</evidence>
<proteinExistence type="predicted"/>
<reference evidence="4" key="1">
    <citation type="journal article" date="2019" name="Int. J. Syst. Evol. Microbiol.">
        <title>The Global Catalogue of Microorganisms (GCM) 10K type strain sequencing project: providing services to taxonomists for standard genome sequencing and annotation.</title>
        <authorList>
            <consortium name="The Broad Institute Genomics Platform"/>
            <consortium name="The Broad Institute Genome Sequencing Center for Infectious Disease"/>
            <person name="Wu L."/>
            <person name="Ma J."/>
        </authorList>
    </citation>
    <scope>NUCLEOTIDE SEQUENCE [LARGE SCALE GENOMIC DNA]</scope>
    <source>
        <strain evidence="4">JCM 31202</strain>
    </source>
</reference>
<feature type="domain" description="Hemerythrin-like" evidence="2">
    <location>
        <begin position="8"/>
        <end position="125"/>
    </location>
</feature>
<protein>
    <submittedName>
        <fullName evidence="3">Hemerythrin domain-containing protein</fullName>
    </submittedName>
</protein>
<evidence type="ECO:0000313" key="3">
    <source>
        <dbReference type="EMBL" id="MFD0905623.1"/>
    </source>
</evidence>
<feature type="region of interest" description="Disordered" evidence="1">
    <location>
        <begin position="143"/>
        <end position="168"/>
    </location>
</feature>
<comment type="caution">
    <text evidence="3">The sequence shown here is derived from an EMBL/GenBank/DDBJ whole genome shotgun (WGS) entry which is preliminary data.</text>
</comment>
<feature type="compositionally biased region" description="Pro residues" evidence="1">
    <location>
        <begin position="151"/>
        <end position="160"/>
    </location>
</feature>